<evidence type="ECO:0000313" key="2">
    <source>
        <dbReference type="Proteomes" id="UP001200313"/>
    </source>
</evidence>
<sequence>MDYSILDKLGLEFKPVGVKFSMVKPAHLPRLNKKLAICEMLRETQLHGGFYAAHDDHACGVGPHILGQSEEDPGMVGGMIGPKISVYSDARANRNIYLDMKTLAKGTGPYTWFDTLEHSTFDPDLMILLTRPEQAEIVLRAHGYRTGKGWTARGTSVAGCACLYTRPFLTGELNLMVTGLHHGMKARGTFPAGLLILSIPYQVIPEVMHNLVEMEWDLPQYHWGKEVHMQKMREIGQQIAKELQA</sequence>
<evidence type="ECO:0000313" key="1">
    <source>
        <dbReference type="EMBL" id="MCG4529110.1"/>
    </source>
</evidence>
<dbReference type="InterPro" id="IPR003748">
    <property type="entry name" value="DUF169"/>
</dbReference>
<reference evidence="1 2" key="1">
    <citation type="submission" date="2022-01" db="EMBL/GenBank/DDBJ databases">
        <title>Collection of gut derived symbiotic bacterial strains cultured from healthy donors.</title>
        <authorList>
            <person name="Lin H."/>
            <person name="Kohout C."/>
            <person name="Waligurski E."/>
            <person name="Pamer E.G."/>
        </authorList>
    </citation>
    <scope>NUCLEOTIDE SEQUENCE [LARGE SCALE GENOMIC DNA]</scope>
    <source>
        <strain evidence="1 2">DFI.3.7</strain>
    </source>
</reference>
<comment type="caution">
    <text evidence="1">The sequence shown here is derived from an EMBL/GenBank/DDBJ whole genome shotgun (WGS) entry which is preliminary data.</text>
</comment>
<gene>
    <name evidence="1" type="ORF">L0P79_18935</name>
</gene>
<dbReference type="PANTHER" id="PTHR37954:SF3">
    <property type="entry name" value="DUF169 DOMAIN-CONTAINING PROTEIN"/>
    <property type="match status" value="1"/>
</dbReference>
<keyword evidence="2" id="KW-1185">Reference proteome</keyword>
<dbReference type="RefSeq" id="WP_238075334.1">
    <property type="nucleotide sequence ID" value="NZ_JAKNJB010000061.1"/>
</dbReference>
<organism evidence="1 2">
    <name type="scientific">Intestinimonas massiliensis</name>
    <name type="common">ex Afouda et al. 2020</name>
    <dbReference type="NCBI Taxonomy" id="1673721"/>
    <lineage>
        <taxon>Bacteria</taxon>
        <taxon>Bacillati</taxon>
        <taxon>Bacillota</taxon>
        <taxon>Clostridia</taxon>
        <taxon>Eubacteriales</taxon>
        <taxon>Intestinimonas</taxon>
    </lineage>
</organism>
<dbReference type="PANTHER" id="PTHR37954">
    <property type="entry name" value="BLL4979 PROTEIN"/>
    <property type="match status" value="1"/>
</dbReference>
<dbReference type="Proteomes" id="UP001200313">
    <property type="component" value="Unassembled WGS sequence"/>
</dbReference>
<protein>
    <submittedName>
        <fullName evidence="1">DUF169 domain-containing protein</fullName>
    </submittedName>
</protein>
<dbReference type="EMBL" id="JAKNJB010000061">
    <property type="protein sequence ID" value="MCG4529110.1"/>
    <property type="molecule type" value="Genomic_DNA"/>
</dbReference>
<accession>A0ABS9ME77</accession>
<name>A0ABS9ME77_9FIRM</name>
<proteinExistence type="predicted"/>
<dbReference type="Pfam" id="PF02596">
    <property type="entry name" value="DUF169"/>
    <property type="match status" value="1"/>
</dbReference>